<reference evidence="1" key="1">
    <citation type="journal article" date="2023" name="PLoS Negl. Trop. Dis.">
        <title>A genome sequence for Biomphalaria pfeifferi, the major vector snail for the human-infecting parasite Schistosoma mansoni.</title>
        <authorList>
            <person name="Bu L."/>
            <person name="Lu L."/>
            <person name="Laidemitt M.R."/>
            <person name="Zhang S.M."/>
            <person name="Mutuku M."/>
            <person name="Mkoji G."/>
            <person name="Steinauer M."/>
            <person name="Loker E.S."/>
        </authorList>
    </citation>
    <scope>NUCLEOTIDE SEQUENCE</scope>
    <source>
        <strain evidence="1">KasaAsao</strain>
    </source>
</reference>
<accession>A0AAD8ETN7</accession>
<name>A0AAD8ETN7_BIOPF</name>
<dbReference type="EMBL" id="JASAOG010000496">
    <property type="protein sequence ID" value="KAK0038632.1"/>
    <property type="molecule type" value="Genomic_DNA"/>
</dbReference>
<evidence type="ECO:0000313" key="1">
    <source>
        <dbReference type="EMBL" id="KAK0038632.1"/>
    </source>
</evidence>
<evidence type="ECO:0000313" key="2">
    <source>
        <dbReference type="Proteomes" id="UP001233172"/>
    </source>
</evidence>
<reference evidence="1" key="2">
    <citation type="submission" date="2023-04" db="EMBL/GenBank/DDBJ databases">
        <authorList>
            <person name="Bu L."/>
            <person name="Lu L."/>
            <person name="Laidemitt M.R."/>
            <person name="Zhang S.M."/>
            <person name="Mutuku M."/>
            <person name="Mkoji G."/>
            <person name="Steinauer M."/>
            <person name="Loker E.S."/>
        </authorList>
    </citation>
    <scope>NUCLEOTIDE SEQUENCE</scope>
    <source>
        <strain evidence="1">KasaAsao</strain>
        <tissue evidence="1">Whole Snail</tissue>
    </source>
</reference>
<comment type="caution">
    <text evidence="1">The sequence shown here is derived from an EMBL/GenBank/DDBJ whole genome shotgun (WGS) entry which is preliminary data.</text>
</comment>
<organism evidence="1 2">
    <name type="scientific">Biomphalaria pfeifferi</name>
    <name type="common">Bloodfluke planorb</name>
    <name type="synonym">Freshwater snail</name>
    <dbReference type="NCBI Taxonomy" id="112525"/>
    <lineage>
        <taxon>Eukaryota</taxon>
        <taxon>Metazoa</taxon>
        <taxon>Spiralia</taxon>
        <taxon>Lophotrochozoa</taxon>
        <taxon>Mollusca</taxon>
        <taxon>Gastropoda</taxon>
        <taxon>Heterobranchia</taxon>
        <taxon>Euthyneura</taxon>
        <taxon>Panpulmonata</taxon>
        <taxon>Hygrophila</taxon>
        <taxon>Lymnaeoidea</taxon>
        <taxon>Planorbidae</taxon>
        <taxon>Biomphalaria</taxon>
    </lineage>
</organism>
<sequence length="294" mass="32608">MIFLLSSMTIFAQKRKRPAPPQKPKTIVFAVLNDGKTLEPIGLIDKGALVEASNGSDDGAKLKIFSTTYYKPNTAYKLVFGGADAGTVTVKKNDPTAECSTNLAEASFVSPKARLKGMVMGLATNAAVKKAEGVRRLPTPAERSEIETLVRTEFFKNKIGDNIARNLKYHNLTALDVDSDKKAEMVGSFWVETSPTERALLFFIAEKGANGKYKMGYSEFRTIKQDEVMSGEIKSLDEGIYHELLLDTMEYDGDTTDEIFTYIQSFEGASFNTYSRRDGKWVKAFEGSNYHCGY</sequence>
<dbReference type="AlphaFoldDB" id="A0AAD8ETN7"/>
<dbReference type="Proteomes" id="UP001233172">
    <property type="component" value="Unassembled WGS sequence"/>
</dbReference>
<keyword evidence="2" id="KW-1185">Reference proteome</keyword>
<proteinExistence type="predicted"/>
<protein>
    <submittedName>
        <fullName evidence="1">Uncharacterized protein</fullName>
    </submittedName>
</protein>
<gene>
    <name evidence="1" type="ORF">Bpfe_031576</name>
</gene>